<dbReference type="InterPro" id="IPR011010">
    <property type="entry name" value="DNA_brk_join_enz"/>
</dbReference>
<dbReference type="NCBIfam" id="NF040815">
    <property type="entry name" value="recomb_XerA_Arch"/>
    <property type="match status" value="1"/>
</dbReference>
<evidence type="ECO:0000256" key="3">
    <source>
        <dbReference type="ARBA" id="ARBA00022490"/>
    </source>
</evidence>
<keyword evidence="4 10" id="KW-0132">Cell division</keyword>
<reference evidence="13" key="1">
    <citation type="journal article" date="2021" name="PeerJ">
        <title>Extensive microbial diversity within the chicken gut microbiome revealed by metagenomics and culture.</title>
        <authorList>
            <person name="Gilroy R."/>
            <person name="Ravi A."/>
            <person name="Getino M."/>
            <person name="Pursley I."/>
            <person name="Horton D.L."/>
            <person name="Alikhan N.F."/>
            <person name="Baker D."/>
            <person name="Gharbi K."/>
            <person name="Hall N."/>
            <person name="Watson M."/>
            <person name="Adriaenssens E.M."/>
            <person name="Foster-Nyarko E."/>
            <person name="Jarju S."/>
            <person name="Secka A."/>
            <person name="Antonio M."/>
            <person name="Oren A."/>
            <person name="Chaudhuri R.R."/>
            <person name="La Ragione R."/>
            <person name="Hildebrand F."/>
            <person name="Pallen M.J."/>
        </authorList>
    </citation>
    <scope>NUCLEOTIDE SEQUENCE</scope>
    <source>
        <strain evidence="13">CHK169-11906</strain>
    </source>
</reference>
<keyword evidence="9 10" id="KW-0131">Cell cycle</keyword>
<dbReference type="Pfam" id="PF02899">
    <property type="entry name" value="Phage_int_SAM_1"/>
    <property type="match status" value="1"/>
</dbReference>
<dbReference type="PANTHER" id="PTHR30349">
    <property type="entry name" value="PHAGE INTEGRASE-RELATED"/>
    <property type="match status" value="1"/>
</dbReference>
<evidence type="ECO:0000256" key="7">
    <source>
        <dbReference type="ARBA" id="ARBA00023125"/>
    </source>
</evidence>
<dbReference type="CDD" id="cd00798">
    <property type="entry name" value="INT_XerDC_C"/>
    <property type="match status" value="1"/>
</dbReference>
<gene>
    <name evidence="13" type="primary">xerD</name>
    <name evidence="10" type="synonym">xerC</name>
    <name evidence="13" type="ORF">H9779_04235</name>
</gene>
<dbReference type="InterPro" id="IPR002104">
    <property type="entry name" value="Integrase_catalytic"/>
</dbReference>
<comment type="similarity">
    <text evidence="2">Belongs to the 'phage' integrase family. XerD subfamily.</text>
</comment>
<dbReference type="GO" id="GO:0006313">
    <property type="term" value="P:DNA transposition"/>
    <property type="evidence" value="ECO:0007669"/>
    <property type="project" value="UniProtKB-UniRule"/>
</dbReference>
<dbReference type="PANTHER" id="PTHR30349:SF81">
    <property type="entry name" value="TYROSINE RECOMBINASE XERC"/>
    <property type="match status" value="1"/>
</dbReference>
<dbReference type="GO" id="GO:0005737">
    <property type="term" value="C:cytoplasm"/>
    <property type="evidence" value="ECO:0007669"/>
    <property type="project" value="UniProtKB-SubCell"/>
</dbReference>
<proteinExistence type="inferred from homology"/>
<feature type="active site" evidence="10">
    <location>
        <position position="248"/>
    </location>
</feature>
<dbReference type="Pfam" id="PF00589">
    <property type="entry name" value="Phage_integrase"/>
    <property type="match status" value="1"/>
</dbReference>
<keyword evidence="8 10" id="KW-0233">DNA recombination</keyword>
<evidence type="ECO:0000313" key="14">
    <source>
        <dbReference type="Proteomes" id="UP000824259"/>
    </source>
</evidence>
<keyword evidence="3 10" id="KW-0963">Cytoplasm</keyword>
<organism evidence="13 14">
    <name type="scientific">Candidatus Alistipes avicola</name>
    <dbReference type="NCBI Taxonomy" id="2838432"/>
    <lineage>
        <taxon>Bacteria</taxon>
        <taxon>Pseudomonadati</taxon>
        <taxon>Bacteroidota</taxon>
        <taxon>Bacteroidia</taxon>
        <taxon>Bacteroidales</taxon>
        <taxon>Rikenellaceae</taxon>
        <taxon>Alistipes</taxon>
    </lineage>
</organism>
<dbReference type="NCBIfam" id="NF001399">
    <property type="entry name" value="PRK00283.1"/>
    <property type="match status" value="1"/>
</dbReference>
<evidence type="ECO:0000256" key="8">
    <source>
        <dbReference type="ARBA" id="ARBA00023172"/>
    </source>
</evidence>
<dbReference type="EMBL" id="DWYR01000011">
    <property type="protein sequence ID" value="HJA98795.1"/>
    <property type="molecule type" value="Genomic_DNA"/>
</dbReference>
<dbReference type="Gene3D" id="1.10.443.10">
    <property type="entry name" value="Intergrase catalytic core"/>
    <property type="match status" value="1"/>
</dbReference>
<dbReference type="InterPro" id="IPR044068">
    <property type="entry name" value="CB"/>
</dbReference>
<dbReference type="GO" id="GO:0007059">
    <property type="term" value="P:chromosome segregation"/>
    <property type="evidence" value="ECO:0007669"/>
    <property type="project" value="UniProtKB-UniRule"/>
</dbReference>
<accession>A0A9D2ICM8</accession>
<dbReference type="HAMAP" id="MF_01808">
    <property type="entry name" value="Recomb_XerC_XerD"/>
    <property type="match status" value="1"/>
</dbReference>
<dbReference type="PROSITE" id="PS51900">
    <property type="entry name" value="CB"/>
    <property type="match status" value="1"/>
</dbReference>
<dbReference type="InterPro" id="IPR023009">
    <property type="entry name" value="Tyrosine_recombinase_XerC/XerD"/>
</dbReference>
<dbReference type="NCBIfam" id="TIGR02225">
    <property type="entry name" value="recomb_XerD"/>
    <property type="match status" value="1"/>
</dbReference>
<dbReference type="InterPro" id="IPR011932">
    <property type="entry name" value="Recomb_XerD"/>
</dbReference>
<dbReference type="SUPFAM" id="SSF56349">
    <property type="entry name" value="DNA breaking-rejoining enzymes"/>
    <property type="match status" value="1"/>
</dbReference>
<comment type="subunit">
    <text evidence="10">Forms a cyclic heterotetrameric complex composed of two molecules of XerC and two molecules of XerD.</text>
</comment>
<dbReference type="Proteomes" id="UP000824259">
    <property type="component" value="Unassembled WGS sequence"/>
</dbReference>
<feature type="active site" evidence="10">
    <location>
        <position position="177"/>
    </location>
</feature>
<feature type="domain" description="Core-binding (CB)" evidence="12">
    <location>
        <begin position="6"/>
        <end position="92"/>
    </location>
</feature>
<dbReference type="AlphaFoldDB" id="A0A9D2ICM8"/>
<evidence type="ECO:0000259" key="11">
    <source>
        <dbReference type="PROSITE" id="PS51898"/>
    </source>
</evidence>
<dbReference type="InterPro" id="IPR004107">
    <property type="entry name" value="Integrase_SAM-like_N"/>
</dbReference>
<comment type="subcellular location">
    <subcellularLocation>
        <location evidence="1 10">Cytoplasm</location>
    </subcellularLocation>
</comment>
<comment type="similarity">
    <text evidence="10">Belongs to the 'phage' integrase family. XerC subfamily.</text>
</comment>
<feature type="active site" description="O-(3'-phospho-DNA)-tyrosine intermediate" evidence="10">
    <location>
        <position position="280"/>
    </location>
</feature>
<feature type="active site" evidence="10">
    <location>
        <position position="153"/>
    </location>
</feature>
<name>A0A9D2ICM8_9BACT</name>
<evidence type="ECO:0000256" key="2">
    <source>
        <dbReference type="ARBA" id="ARBA00010450"/>
    </source>
</evidence>
<evidence type="ECO:0000256" key="5">
    <source>
        <dbReference type="ARBA" id="ARBA00022829"/>
    </source>
</evidence>
<dbReference type="GO" id="GO:0051301">
    <property type="term" value="P:cell division"/>
    <property type="evidence" value="ECO:0007669"/>
    <property type="project" value="UniProtKB-KW"/>
</dbReference>
<keyword evidence="6 10" id="KW-0229">DNA integration</keyword>
<dbReference type="Gene3D" id="1.10.150.130">
    <property type="match status" value="1"/>
</dbReference>
<keyword evidence="5 10" id="KW-0159">Chromosome partition</keyword>
<comment type="function">
    <text evidence="10">Site-specific tyrosine recombinase, which acts by catalyzing the cutting and rejoining of the recombining DNA molecules. The XerC-XerD complex is essential to convert dimers of the bacterial chromosome into monomers to permit their segregation at cell division. It also contributes to the segregational stability of plasmids.</text>
</comment>
<comment type="caution">
    <text evidence="13">The sequence shown here is derived from an EMBL/GenBank/DDBJ whole genome shotgun (WGS) entry which is preliminary data.</text>
</comment>
<dbReference type="InterPro" id="IPR050090">
    <property type="entry name" value="Tyrosine_recombinase_XerCD"/>
</dbReference>
<dbReference type="GO" id="GO:0003677">
    <property type="term" value="F:DNA binding"/>
    <property type="evidence" value="ECO:0007669"/>
    <property type="project" value="UniProtKB-UniRule"/>
</dbReference>
<evidence type="ECO:0000256" key="1">
    <source>
        <dbReference type="ARBA" id="ARBA00004496"/>
    </source>
</evidence>
<feature type="domain" description="Tyr recombinase" evidence="11">
    <location>
        <begin position="113"/>
        <end position="293"/>
    </location>
</feature>
<dbReference type="GO" id="GO:0009037">
    <property type="term" value="F:tyrosine-based site-specific recombinase activity"/>
    <property type="evidence" value="ECO:0007669"/>
    <property type="project" value="UniProtKB-UniRule"/>
</dbReference>
<protein>
    <recommendedName>
        <fullName evidence="10">Tyrosine recombinase XerC</fullName>
    </recommendedName>
</protein>
<keyword evidence="7 10" id="KW-0238">DNA-binding</keyword>
<evidence type="ECO:0000259" key="12">
    <source>
        <dbReference type="PROSITE" id="PS51900"/>
    </source>
</evidence>
<evidence type="ECO:0000256" key="10">
    <source>
        <dbReference type="HAMAP-Rule" id="MF_01808"/>
    </source>
</evidence>
<feature type="active site" evidence="10">
    <location>
        <position position="271"/>
    </location>
</feature>
<evidence type="ECO:0000256" key="4">
    <source>
        <dbReference type="ARBA" id="ARBA00022618"/>
    </source>
</evidence>
<feature type="active site" evidence="10">
    <location>
        <position position="245"/>
    </location>
</feature>
<sequence>MAESIKKWKETARRYRTYIKVEKRLSENTVESYMRDLQQFAHFILRFYDVPPRKVEAAMVERYMTFLYNEGHEKTSQARALSGIRSFFNYLLLTDAIEATPTQFIDTPKFGRHLPDILSLEEIDRIIAAIDTSTVKGRRDTAMLEVLYSCGLRVSELISLRLEDLFFGEGYIRVIGKGDKQRLVPISNTARDKIQRYLEDRPTKYQGENTVFLNNRGKQLTRVMVFTILREATRRAGIDKHISPHTFRHSFATHLLEGGASIRQVQEMLGHENIMTTEIYTHLEDEHLRETVEKYLPM</sequence>
<reference evidence="13" key="2">
    <citation type="submission" date="2021-04" db="EMBL/GenBank/DDBJ databases">
        <authorList>
            <person name="Gilroy R."/>
        </authorList>
    </citation>
    <scope>NUCLEOTIDE SEQUENCE</scope>
    <source>
        <strain evidence="13">CHK169-11906</strain>
    </source>
</reference>
<dbReference type="PROSITE" id="PS51898">
    <property type="entry name" value="TYR_RECOMBINASE"/>
    <property type="match status" value="1"/>
</dbReference>
<evidence type="ECO:0000256" key="9">
    <source>
        <dbReference type="ARBA" id="ARBA00023306"/>
    </source>
</evidence>
<evidence type="ECO:0000313" key="13">
    <source>
        <dbReference type="EMBL" id="HJA98795.1"/>
    </source>
</evidence>
<dbReference type="InterPro" id="IPR010998">
    <property type="entry name" value="Integrase_recombinase_N"/>
</dbReference>
<evidence type="ECO:0000256" key="6">
    <source>
        <dbReference type="ARBA" id="ARBA00022908"/>
    </source>
</evidence>
<dbReference type="InterPro" id="IPR013762">
    <property type="entry name" value="Integrase-like_cat_sf"/>
</dbReference>